<dbReference type="PRINTS" id="PR01021">
    <property type="entry name" value="OMPADOMAIN"/>
</dbReference>
<proteinExistence type="predicted"/>
<keyword evidence="2 4" id="KW-0472">Membrane</keyword>
<evidence type="ECO:0000256" key="4">
    <source>
        <dbReference type="PROSITE-ProRule" id="PRU00473"/>
    </source>
</evidence>
<dbReference type="KEGG" id="ssua:FPZ54_07730"/>
<dbReference type="InterPro" id="IPR050330">
    <property type="entry name" value="Bact_OuterMem_StrucFunc"/>
</dbReference>
<evidence type="ECO:0000256" key="2">
    <source>
        <dbReference type="ARBA" id="ARBA00023136"/>
    </source>
</evidence>
<dbReference type="CDD" id="cd07185">
    <property type="entry name" value="OmpA_C-like"/>
    <property type="match status" value="1"/>
</dbReference>
<evidence type="ECO:0000256" key="1">
    <source>
        <dbReference type="ARBA" id="ARBA00004442"/>
    </source>
</evidence>
<dbReference type="InterPro" id="IPR006665">
    <property type="entry name" value="OmpA-like"/>
</dbReference>
<feature type="chain" id="PRO_5022102400" evidence="5">
    <location>
        <begin position="25"/>
        <end position="340"/>
    </location>
</feature>
<feature type="signal peptide" evidence="5">
    <location>
        <begin position="1"/>
        <end position="24"/>
    </location>
</feature>
<feature type="domain" description="OmpA-like" evidence="6">
    <location>
        <begin position="104"/>
        <end position="222"/>
    </location>
</feature>
<dbReference type="OrthoDB" id="9814546at2"/>
<protein>
    <submittedName>
        <fullName evidence="7">OmpA family protein</fullName>
    </submittedName>
</protein>
<keyword evidence="8" id="KW-1185">Reference proteome</keyword>
<accession>A0A518RES9</accession>
<evidence type="ECO:0000313" key="7">
    <source>
        <dbReference type="EMBL" id="QDX25924.1"/>
    </source>
</evidence>
<keyword evidence="5" id="KW-0732">Signal</keyword>
<gene>
    <name evidence="7" type="ORF">FPZ54_07730</name>
</gene>
<dbReference type="PANTHER" id="PTHR30329:SF21">
    <property type="entry name" value="LIPOPROTEIN YIAD-RELATED"/>
    <property type="match status" value="1"/>
</dbReference>
<comment type="subcellular location">
    <subcellularLocation>
        <location evidence="1">Cell outer membrane</location>
    </subcellularLocation>
</comment>
<dbReference type="InterPro" id="IPR036737">
    <property type="entry name" value="OmpA-like_sf"/>
</dbReference>
<dbReference type="Gene3D" id="3.30.1330.60">
    <property type="entry name" value="OmpA-like domain"/>
    <property type="match status" value="1"/>
</dbReference>
<dbReference type="PANTHER" id="PTHR30329">
    <property type="entry name" value="STATOR ELEMENT OF FLAGELLAR MOTOR COMPLEX"/>
    <property type="match status" value="1"/>
</dbReference>
<dbReference type="GO" id="GO:0009279">
    <property type="term" value="C:cell outer membrane"/>
    <property type="evidence" value="ECO:0007669"/>
    <property type="project" value="UniProtKB-SubCell"/>
</dbReference>
<organism evidence="7 8">
    <name type="scientific">Sphingomonas suaedae</name>
    <dbReference type="NCBI Taxonomy" id="2599297"/>
    <lineage>
        <taxon>Bacteria</taxon>
        <taxon>Pseudomonadati</taxon>
        <taxon>Pseudomonadota</taxon>
        <taxon>Alphaproteobacteria</taxon>
        <taxon>Sphingomonadales</taxon>
        <taxon>Sphingomonadaceae</taxon>
        <taxon>Sphingomonas</taxon>
    </lineage>
</organism>
<dbReference type="Pfam" id="PF00691">
    <property type="entry name" value="OmpA"/>
    <property type="match status" value="1"/>
</dbReference>
<dbReference type="AlphaFoldDB" id="A0A518RES9"/>
<name>A0A518RES9_9SPHN</name>
<dbReference type="InterPro" id="IPR006664">
    <property type="entry name" value="OMP_bac"/>
</dbReference>
<evidence type="ECO:0000259" key="6">
    <source>
        <dbReference type="PROSITE" id="PS51123"/>
    </source>
</evidence>
<dbReference type="RefSeq" id="WP_145846201.1">
    <property type="nucleotide sequence ID" value="NZ_CP042239.1"/>
</dbReference>
<reference evidence="7 8" key="1">
    <citation type="submission" date="2019-07" db="EMBL/GenBank/DDBJ databases">
        <title>Sphingomonas alkalisoli sp. nov., isolated from rhizosphere soil of Suaedae salsa.</title>
        <authorList>
            <person name="Zhang H."/>
            <person name="Xu L."/>
            <person name="Zhang J.-X."/>
            <person name="Sun J.-Q."/>
        </authorList>
    </citation>
    <scope>NUCLEOTIDE SEQUENCE [LARGE SCALE GENOMIC DNA]</scope>
    <source>
        <strain evidence="7 8">XS-10</strain>
    </source>
</reference>
<evidence type="ECO:0000313" key="8">
    <source>
        <dbReference type="Proteomes" id="UP000318055"/>
    </source>
</evidence>
<dbReference type="EMBL" id="CP042239">
    <property type="protein sequence ID" value="QDX25924.1"/>
    <property type="molecule type" value="Genomic_DNA"/>
</dbReference>
<keyword evidence="3" id="KW-0998">Cell outer membrane</keyword>
<dbReference type="Proteomes" id="UP000318055">
    <property type="component" value="Chromosome"/>
</dbReference>
<evidence type="ECO:0000256" key="3">
    <source>
        <dbReference type="ARBA" id="ARBA00023237"/>
    </source>
</evidence>
<dbReference type="PROSITE" id="PS51123">
    <property type="entry name" value="OMPA_2"/>
    <property type="match status" value="1"/>
</dbReference>
<dbReference type="SUPFAM" id="SSF103088">
    <property type="entry name" value="OmpA-like"/>
    <property type="match status" value="1"/>
</dbReference>
<sequence>MARIGLSLCCGLLAAMFWASPGGAQVQRDVPLAEKSICVDPTRNLPQTGGTYVLDWQDMMCLEHNGRARLMRRISMNYPIEQRPQFSEFIVGRERLPSVFRRDVPLLRVVFPESSFFDTASAKIRPDAVNILRIIIEGLKGQSPDVVMFVVGHTDDRGGTEYNYNLSVDRSASVTSMLKTMGVGPTAIWRAGFGESVPLVRNDDPALMAVNRRVEFIFGARADPIAVWLEEDQPHRCKAPADAASTACKRMPPPRAIVATAETNRTLVEARPGLAVRPDPQGRRAKLNRDRKAAIAAPDQMSDSLKLDDSGKRHVELIAPNKMVLRMVPQKRVMEKPTRF</sequence>
<evidence type="ECO:0000256" key="5">
    <source>
        <dbReference type="SAM" id="SignalP"/>
    </source>
</evidence>